<keyword evidence="7 11" id="KW-0482">Metalloprotease</keyword>
<sequence length="344" mass="37520">MRSNSRVLLSALVVTVSTAALLFAQLPREGFVFNGRRFASQLDFIQQGCRCSTRTPSADVIAAIEKALQARGGRVAASSAVEIPVQFIHITDGANGQITETQRLDQVQVLNDSYSAWGITFLYDPMVNPPIFEDNASWYRMTPGSAAERQAKAALQVDPTKNLNFYTAGIGQGLLGWATFPNQLQSDPTNDGVVCLDESLPGGSAAPYNLGDTATHEVGHWLGLFHTFQNGCFGQGDQVNDTPAHSSPNYGCPDPTQPNGACVQGELAPVENFMNYTDDICMIEFTLGQSDRMHSMIETYRPGLLGEDPCDCPITCIQRAIPPALRFDDEVLDLLRDFRDLVLH</sequence>
<evidence type="ECO:0000256" key="3">
    <source>
        <dbReference type="ARBA" id="ARBA00022723"/>
    </source>
</evidence>
<gene>
    <name evidence="11" type="ORF">SCF082_LOCUS16262</name>
</gene>
<dbReference type="EMBL" id="CAXAMM010010538">
    <property type="protein sequence ID" value="CAK9023566.1"/>
    <property type="molecule type" value="Genomic_DNA"/>
</dbReference>
<dbReference type="GO" id="GO:0008237">
    <property type="term" value="F:metallopeptidase activity"/>
    <property type="evidence" value="ECO:0007669"/>
    <property type="project" value="UniProtKB-KW"/>
</dbReference>
<comment type="similarity">
    <text evidence="1">Belongs to the peptidase M43B family.</text>
</comment>
<evidence type="ECO:0000256" key="4">
    <source>
        <dbReference type="ARBA" id="ARBA00022729"/>
    </source>
</evidence>
<dbReference type="CDD" id="cd04275">
    <property type="entry name" value="ZnMc_pappalysin_like"/>
    <property type="match status" value="1"/>
</dbReference>
<keyword evidence="5" id="KW-0378">Hydrolase</keyword>
<evidence type="ECO:0000256" key="1">
    <source>
        <dbReference type="ARBA" id="ARBA00008721"/>
    </source>
</evidence>
<keyword evidence="8" id="KW-1015">Disulfide bond</keyword>
<proteinExistence type="inferred from homology"/>
<evidence type="ECO:0000259" key="10">
    <source>
        <dbReference type="Pfam" id="PF05572"/>
    </source>
</evidence>
<feature type="non-terminal residue" evidence="11">
    <location>
        <position position="344"/>
    </location>
</feature>
<feature type="chain" id="PRO_5045273552" evidence="9">
    <location>
        <begin position="20"/>
        <end position="344"/>
    </location>
</feature>
<dbReference type="InterPro" id="IPR008754">
    <property type="entry name" value="Peptidase_M43"/>
</dbReference>
<dbReference type="Proteomes" id="UP001642464">
    <property type="component" value="Unassembled WGS sequence"/>
</dbReference>
<name>A0ABP0K9U4_9DINO</name>
<dbReference type="PANTHER" id="PTHR47466">
    <property type="match status" value="1"/>
</dbReference>
<evidence type="ECO:0000313" key="12">
    <source>
        <dbReference type="Proteomes" id="UP001642464"/>
    </source>
</evidence>
<reference evidence="11 12" key="1">
    <citation type="submission" date="2024-02" db="EMBL/GenBank/DDBJ databases">
        <authorList>
            <person name="Chen Y."/>
            <person name="Shah S."/>
            <person name="Dougan E. K."/>
            <person name="Thang M."/>
            <person name="Chan C."/>
        </authorList>
    </citation>
    <scope>NUCLEOTIDE SEQUENCE [LARGE SCALE GENOMIC DNA]</scope>
</reference>
<comment type="caution">
    <text evidence="11">The sequence shown here is derived from an EMBL/GenBank/DDBJ whole genome shotgun (WGS) entry which is preliminary data.</text>
</comment>
<dbReference type="Gene3D" id="3.40.390.10">
    <property type="entry name" value="Collagenase (Catalytic Domain)"/>
    <property type="match status" value="1"/>
</dbReference>
<keyword evidence="6" id="KW-0862">Zinc</keyword>
<dbReference type="Pfam" id="PF05572">
    <property type="entry name" value="Peptidase_M43"/>
    <property type="match status" value="1"/>
</dbReference>
<feature type="signal peptide" evidence="9">
    <location>
        <begin position="1"/>
        <end position="19"/>
    </location>
</feature>
<keyword evidence="2" id="KW-0645">Protease</keyword>
<accession>A0ABP0K9U4</accession>
<evidence type="ECO:0000256" key="8">
    <source>
        <dbReference type="ARBA" id="ARBA00023157"/>
    </source>
</evidence>
<dbReference type="InterPro" id="IPR024079">
    <property type="entry name" value="MetalloPept_cat_dom_sf"/>
</dbReference>
<evidence type="ECO:0000256" key="2">
    <source>
        <dbReference type="ARBA" id="ARBA00022670"/>
    </source>
</evidence>
<dbReference type="PANTHER" id="PTHR47466:SF1">
    <property type="entry name" value="METALLOPROTEASE MEP1 (AFU_ORTHOLOGUE AFUA_1G07730)-RELATED"/>
    <property type="match status" value="1"/>
</dbReference>
<keyword evidence="3" id="KW-0479">Metal-binding</keyword>
<evidence type="ECO:0000256" key="5">
    <source>
        <dbReference type="ARBA" id="ARBA00022801"/>
    </source>
</evidence>
<keyword evidence="12" id="KW-1185">Reference proteome</keyword>
<evidence type="ECO:0000256" key="9">
    <source>
        <dbReference type="SAM" id="SignalP"/>
    </source>
</evidence>
<evidence type="ECO:0000313" key="11">
    <source>
        <dbReference type="EMBL" id="CAK9023566.1"/>
    </source>
</evidence>
<protein>
    <submittedName>
        <fullName evidence="11">Extracellular metalloprotease VDBG_01143</fullName>
    </submittedName>
</protein>
<organism evidence="11 12">
    <name type="scientific">Durusdinium trenchii</name>
    <dbReference type="NCBI Taxonomy" id="1381693"/>
    <lineage>
        <taxon>Eukaryota</taxon>
        <taxon>Sar</taxon>
        <taxon>Alveolata</taxon>
        <taxon>Dinophyceae</taxon>
        <taxon>Suessiales</taxon>
        <taxon>Symbiodiniaceae</taxon>
        <taxon>Durusdinium</taxon>
    </lineage>
</organism>
<evidence type="ECO:0000256" key="6">
    <source>
        <dbReference type="ARBA" id="ARBA00022833"/>
    </source>
</evidence>
<dbReference type="SUPFAM" id="SSF55486">
    <property type="entry name" value="Metalloproteases ('zincins'), catalytic domain"/>
    <property type="match status" value="1"/>
</dbReference>
<feature type="domain" description="Peptidase M43 pregnancy-associated plasma-A" evidence="10">
    <location>
        <begin position="159"/>
        <end position="297"/>
    </location>
</feature>
<keyword evidence="4 9" id="KW-0732">Signal</keyword>
<evidence type="ECO:0000256" key="7">
    <source>
        <dbReference type="ARBA" id="ARBA00023049"/>
    </source>
</evidence>